<accession>A0ABS4GA83</accession>
<evidence type="ECO:0000313" key="2">
    <source>
        <dbReference type="Proteomes" id="UP001519342"/>
    </source>
</evidence>
<protein>
    <submittedName>
        <fullName evidence="1">Uncharacterized protein</fullName>
    </submittedName>
</protein>
<keyword evidence="2" id="KW-1185">Reference proteome</keyword>
<dbReference type="EMBL" id="JAGGKS010000001">
    <property type="protein sequence ID" value="MBP1924595.1"/>
    <property type="molecule type" value="Genomic_DNA"/>
</dbReference>
<name>A0ABS4GA83_9FIRM</name>
<sequence length="157" mass="18048">MIPLDLQDALVSRMKEEFSNIRLKNIKNEMVPLSFFPQHLPNHRKSEDDNDPYPCIIIRIANGSEINETEASSAIIQFIIGVVERDSNNQGYKDALTVANKIMESLKKRPTIGGRYELTLPINWAYNDEDADPYFFAGLETNWKTPSYIREDVENLI</sequence>
<dbReference type="Proteomes" id="UP001519342">
    <property type="component" value="Unassembled WGS sequence"/>
</dbReference>
<proteinExistence type="predicted"/>
<gene>
    <name evidence="1" type="ORF">J2Z76_000448</name>
</gene>
<reference evidence="1 2" key="1">
    <citation type="submission" date="2021-03" db="EMBL/GenBank/DDBJ databases">
        <title>Genomic Encyclopedia of Type Strains, Phase IV (KMG-IV): sequencing the most valuable type-strain genomes for metagenomic binning, comparative biology and taxonomic classification.</title>
        <authorList>
            <person name="Goeker M."/>
        </authorList>
    </citation>
    <scope>NUCLEOTIDE SEQUENCE [LARGE SCALE GENOMIC DNA]</scope>
    <source>
        <strain evidence="1 2">DSM 24004</strain>
    </source>
</reference>
<evidence type="ECO:0000313" key="1">
    <source>
        <dbReference type="EMBL" id="MBP1924595.1"/>
    </source>
</evidence>
<comment type="caution">
    <text evidence="1">The sequence shown here is derived from an EMBL/GenBank/DDBJ whole genome shotgun (WGS) entry which is preliminary data.</text>
</comment>
<organism evidence="1 2">
    <name type="scientific">Sedimentibacter acidaminivorans</name>
    <dbReference type="NCBI Taxonomy" id="913099"/>
    <lineage>
        <taxon>Bacteria</taxon>
        <taxon>Bacillati</taxon>
        <taxon>Bacillota</taxon>
        <taxon>Tissierellia</taxon>
        <taxon>Sedimentibacter</taxon>
    </lineage>
</organism>
<dbReference type="RefSeq" id="WP_209510345.1">
    <property type="nucleotide sequence ID" value="NZ_JAGGKS010000001.1"/>
</dbReference>